<dbReference type="InterPro" id="IPR057475">
    <property type="entry name" value="CUT_C"/>
</dbReference>
<keyword evidence="1" id="KW-0812">Transmembrane</keyword>
<dbReference type="PROSITE" id="PS51034">
    <property type="entry name" value="ZP_2"/>
    <property type="match status" value="1"/>
</dbReference>
<dbReference type="Pfam" id="PF25301">
    <property type="entry name" value="CUT_C"/>
    <property type="match status" value="1"/>
</dbReference>
<evidence type="ECO:0000313" key="3">
    <source>
        <dbReference type="WBParaSite" id="maker-PairedContig_2047-snap-gene-1.32-mRNA-1"/>
    </source>
</evidence>
<keyword evidence="1" id="KW-0472">Membrane</keyword>
<name>A0A1I8EI87_WUCBA</name>
<keyword evidence="1" id="KW-1133">Transmembrane helix</keyword>
<feature type="transmembrane region" description="Helical" evidence="1">
    <location>
        <begin position="173"/>
        <end position="198"/>
    </location>
</feature>
<dbReference type="WBParaSite" id="maker-PairedContig_2047-snap-gene-1.32-mRNA-1">
    <property type="protein sequence ID" value="maker-PairedContig_2047-snap-gene-1.32-mRNA-1"/>
    <property type="gene ID" value="maker-PairedContig_2047-snap-gene-1.32"/>
</dbReference>
<dbReference type="AlphaFoldDB" id="A0A1I8EI87"/>
<dbReference type="Gene3D" id="2.60.40.4100">
    <property type="entry name" value="Zona pellucida, ZP-C domain"/>
    <property type="match status" value="1"/>
</dbReference>
<protein>
    <submittedName>
        <fullName evidence="3">ZP domain-containing protein</fullName>
    </submittedName>
</protein>
<dbReference type="InterPro" id="IPR042235">
    <property type="entry name" value="ZP-C_dom"/>
</dbReference>
<dbReference type="PANTHER" id="PTHR46560">
    <property type="entry name" value="CYPHER, ISOFORM B"/>
    <property type="match status" value="1"/>
</dbReference>
<feature type="domain" description="ZP" evidence="2">
    <location>
        <begin position="1"/>
        <end position="170"/>
    </location>
</feature>
<dbReference type="PANTHER" id="PTHR46560:SF13">
    <property type="entry name" value="ZP DOMAIN-CONTAINING PROTEIN"/>
    <property type="match status" value="1"/>
</dbReference>
<dbReference type="STRING" id="6293.A0A1I8EI87"/>
<evidence type="ECO:0000259" key="2">
    <source>
        <dbReference type="PROSITE" id="PS51034"/>
    </source>
</evidence>
<accession>A0A1I8EI87</accession>
<dbReference type="InterPro" id="IPR001507">
    <property type="entry name" value="ZP_dom"/>
</dbReference>
<evidence type="ECO:0000256" key="1">
    <source>
        <dbReference type="SAM" id="Phobius"/>
    </source>
</evidence>
<proteinExistence type="predicted"/>
<reference evidence="3" key="1">
    <citation type="submission" date="2016-11" db="UniProtKB">
        <authorList>
            <consortium name="WormBaseParasite"/>
        </authorList>
    </citation>
    <scope>IDENTIFICATION</scope>
    <source>
        <strain evidence="3">pt0022</strain>
    </source>
</reference>
<organism evidence="3">
    <name type="scientific">Wuchereria bancrofti</name>
    <dbReference type="NCBI Taxonomy" id="6293"/>
    <lineage>
        <taxon>Eukaryota</taxon>
        <taxon>Metazoa</taxon>
        <taxon>Ecdysozoa</taxon>
        <taxon>Nematoda</taxon>
        <taxon>Chromadorea</taxon>
        <taxon>Rhabditida</taxon>
        <taxon>Spirurina</taxon>
        <taxon>Spiruromorpha</taxon>
        <taxon>Filarioidea</taxon>
        <taxon>Onchocercidae</taxon>
        <taxon>Wuchereria</taxon>
    </lineage>
</organism>
<sequence>MDIYLEFDDQMEVMLVELECYNGMEEQTGIVTGTGSLPALQIQILDGHGIIGNAVRHARVGQPLTLDIVLENTEIYDFYAHSCIAHDGSNNADALVQIIDANGCGIGLSRAIELPVYMTSSSNGNPKHVYIYMYGFQFTSSQFVYFECQIRPCIHSCKRQIQIRKKRTTSSQLSLLIALFITLGSVPTITIMVCYGIIIHRRQQTLNVQRTT</sequence>